<protein>
    <submittedName>
        <fullName evidence="1">Uncharacterized protein</fullName>
    </submittedName>
</protein>
<organism evidence="1 2">
    <name type="scientific">Hymenobacter psychrotolerans DSM 18569</name>
    <dbReference type="NCBI Taxonomy" id="1121959"/>
    <lineage>
        <taxon>Bacteria</taxon>
        <taxon>Pseudomonadati</taxon>
        <taxon>Bacteroidota</taxon>
        <taxon>Cytophagia</taxon>
        <taxon>Cytophagales</taxon>
        <taxon>Hymenobacteraceae</taxon>
        <taxon>Hymenobacter</taxon>
    </lineage>
</organism>
<reference evidence="2" key="1">
    <citation type="submission" date="2016-11" db="EMBL/GenBank/DDBJ databases">
        <authorList>
            <person name="Varghese N."/>
            <person name="Submissions S."/>
        </authorList>
    </citation>
    <scope>NUCLEOTIDE SEQUENCE [LARGE SCALE GENOMIC DNA]</scope>
    <source>
        <strain evidence="2">DSM 18569</strain>
    </source>
</reference>
<accession>A0A1M7EY71</accession>
<proteinExistence type="predicted"/>
<evidence type="ECO:0000313" key="2">
    <source>
        <dbReference type="Proteomes" id="UP000183947"/>
    </source>
</evidence>
<dbReference type="AlphaFoldDB" id="A0A1M7EY71"/>
<sequence>MRLCFPSTRKAVVWTSRIHLVPTRFYFPNAVGLIDHVPRTHVYLHWTGAPVSSVEFRALYVHICNLLQRHQLKAILADHL</sequence>
<name>A0A1M7EY71_9BACT</name>
<keyword evidence="2" id="KW-1185">Reference proteome</keyword>
<dbReference type="EMBL" id="FRAS01000027">
    <property type="protein sequence ID" value="SHL96507.1"/>
    <property type="molecule type" value="Genomic_DNA"/>
</dbReference>
<gene>
    <name evidence="1" type="ORF">SAMN02746009_03712</name>
</gene>
<dbReference type="Proteomes" id="UP000183947">
    <property type="component" value="Unassembled WGS sequence"/>
</dbReference>
<evidence type="ECO:0000313" key="1">
    <source>
        <dbReference type="EMBL" id="SHL96507.1"/>
    </source>
</evidence>